<name>A0A9P6MC09_9FUNG</name>
<evidence type="ECO:0000313" key="2">
    <source>
        <dbReference type="Proteomes" id="UP000749646"/>
    </source>
</evidence>
<sequence>MPDLDKLKANLQKIDNGQSKKITETIDLQPIKTKLAELEVKLTTLGISDANNSEARFNALQVLVEELDQKVRDIQPIFEKVSELKAMVQQVIDAQPQEAQEVKDETALILLRENSEIQQLLKELNKVNLVFNRVKGLESIRSNNYE</sequence>
<dbReference type="EMBL" id="JAAAHW010003134">
    <property type="protein sequence ID" value="KAF9988275.1"/>
    <property type="molecule type" value="Genomic_DNA"/>
</dbReference>
<dbReference type="Proteomes" id="UP000749646">
    <property type="component" value="Unassembled WGS sequence"/>
</dbReference>
<organism evidence="1 2">
    <name type="scientific">Modicella reniformis</name>
    <dbReference type="NCBI Taxonomy" id="1440133"/>
    <lineage>
        <taxon>Eukaryota</taxon>
        <taxon>Fungi</taxon>
        <taxon>Fungi incertae sedis</taxon>
        <taxon>Mucoromycota</taxon>
        <taxon>Mortierellomycotina</taxon>
        <taxon>Mortierellomycetes</taxon>
        <taxon>Mortierellales</taxon>
        <taxon>Mortierellaceae</taxon>
        <taxon>Modicella</taxon>
    </lineage>
</organism>
<reference evidence="1" key="1">
    <citation type="journal article" date="2020" name="Fungal Divers.">
        <title>Resolving the Mortierellaceae phylogeny through synthesis of multi-gene phylogenetics and phylogenomics.</title>
        <authorList>
            <person name="Vandepol N."/>
            <person name="Liber J."/>
            <person name="Desiro A."/>
            <person name="Na H."/>
            <person name="Kennedy M."/>
            <person name="Barry K."/>
            <person name="Grigoriev I.V."/>
            <person name="Miller A.N."/>
            <person name="O'Donnell K."/>
            <person name="Stajich J.E."/>
            <person name="Bonito G."/>
        </authorList>
    </citation>
    <scope>NUCLEOTIDE SEQUENCE</scope>
    <source>
        <strain evidence="1">MES-2147</strain>
    </source>
</reference>
<proteinExistence type="predicted"/>
<protein>
    <submittedName>
        <fullName evidence="1">Uncharacterized protein</fullName>
    </submittedName>
</protein>
<comment type="caution">
    <text evidence="1">The sequence shown here is derived from an EMBL/GenBank/DDBJ whole genome shotgun (WGS) entry which is preliminary data.</text>
</comment>
<dbReference type="AlphaFoldDB" id="A0A9P6MC09"/>
<accession>A0A9P6MC09</accession>
<evidence type="ECO:0000313" key="1">
    <source>
        <dbReference type="EMBL" id="KAF9988275.1"/>
    </source>
</evidence>
<keyword evidence="2" id="KW-1185">Reference proteome</keyword>
<gene>
    <name evidence="1" type="ORF">BGZ65_009023</name>
</gene>